<dbReference type="InterPro" id="IPR002376">
    <property type="entry name" value="Formyl_transf_N"/>
</dbReference>
<dbReference type="SUPFAM" id="SSF53328">
    <property type="entry name" value="Formyltransferase"/>
    <property type="match status" value="1"/>
</dbReference>
<dbReference type="InterPro" id="IPR011034">
    <property type="entry name" value="Formyl_transferase-like_C_sf"/>
</dbReference>
<dbReference type="Pfam" id="PF02911">
    <property type="entry name" value="Formyl_trans_C"/>
    <property type="match status" value="1"/>
</dbReference>
<dbReference type="InterPro" id="IPR005793">
    <property type="entry name" value="Formyl_trans_C"/>
</dbReference>
<dbReference type="PANTHER" id="PTHR11138">
    <property type="entry name" value="METHIONYL-TRNA FORMYLTRANSFERASE"/>
    <property type="match status" value="1"/>
</dbReference>
<evidence type="ECO:0000259" key="1">
    <source>
        <dbReference type="Pfam" id="PF00551"/>
    </source>
</evidence>
<proteinExistence type="predicted"/>
<dbReference type="AlphaFoldDB" id="A0A6M4GYF1"/>
<dbReference type="InterPro" id="IPR036477">
    <property type="entry name" value="Formyl_transf_N_sf"/>
</dbReference>
<dbReference type="PANTHER" id="PTHR11138:SF5">
    <property type="entry name" value="METHIONYL-TRNA FORMYLTRANSFERASE, MITOCHONDRIAL"/>
    <property type="match status" value="1"/>
</dbReference>
<protein>
    <submittedName>
        <fullName evidence="3">Bifunctional polymyxin resistance protein ArnA</fullName>
    </submittedName>
</protein>
<dbReference type="NCBIfam" id="NF005414">
    <property type="entry name" value="PRK06988.1"/>
    <property type="match status" value="1"/>
</dbReference>
<dbReference type="SUPFAM" id="SSF50486">
    <property type="entry name" value="FMT C-terminal domain-like"/>
    <property type="match status" value="1"/>
</dbReference>
<dbReference type="KEGG" id="uru:DSM104443_02612"/>
<evidence type="ECO:0000313" key="4">
    <source>
        <dbReference type="Proteomes" id="UP000501534"/>
    </source>
</evidence>
<dbReference type="Proteomes" id="UP000501534">
    <property type="component" value="Chromosome"/>
</dbReference>
<accession>A0A6M4GYF1</accession>
<dbReference type="CDD" id="cd08702">
    <property type="entry name" value="Arna_FMT_C"/>
    <property type="match status" value="1"/>
</dbReference>
<name>A0A6M4GYF1_9PROT</name>
<dbReference type="Gene3D" id="3.40.50.12230">
    <property type="match status" value="1"/>
</dbReference>
<feature type="domain" description="Formyl transferase C-terminal" evidence="2">
    <location>
        <begin position="204"/>
        <end position="289"/>
    </location>
</feature>
<evidence type="ECO:0000313" key="3">
    <source>
        <dbReference type="EMBL" id="QJR11534.1"/>
    </source>
</evidence>
<sequence>MKSTAVVFAYHDVGVRCLSVLLDDGVDVKLVVTHEDDPKETVFFGSVRELAQSRGLEVATPTDANDPAFVERLRSIAPDFLFSFYYRKMLSPAVLASAKRGAFNMHGSLLPKYRGRAPVNWAVLKGERETGATLHEMVAKPDAGRIVGQQGVPIGEDDLAVDVFARVTAAAEATLRRELPKLLDGSATLSPQDLSQGSYYRGRKPEDGRIDWTQTAKAIHDLVRAVAPPYPGAFTRVAGQQLRVLRTRLAPGKTLGPRSALVATAEGLYAAGGDGEALEILELEVDGNPIAPRGFCDNIGFGPHLPDP</sequence>
<dbReference type="RefSeq" id="WP_171092956.1">
    <property type="nucleotide sequence ID" value="NZ_CP053069.1"/>
</dbReference>
<keyword evidence="4" id="KW-1185">Reference proteome</keyword>
<dbReference type="GO" id="GO:0004479">
    <property type="term" value="F:methionyl-tRNA formyltransferase activity"/>
    <property type="evidence" value="ECO:0007669"/>
    <property type="project" value="TreeGrafter"/>
</dbReference>
<evidence type="ECO:0000259" key="2">
    <source>
        <dbReference type="Pfam" id="PF02911"/>
    </source>
</evidence>
<dbReference type="EMBL" id="CP053069">
    <property type="protein sequence ID" value="QJR11534.1"/>
    <property type="molecule type" value="Genomic_DNA"/>
</dbReference>
<gene>
    <name evidence="3" type="primary">arnA_1</name>
    <name evidence="3" type="ORF">DSM104443_02612</name>
</gene>
<organism evidence="3 4">
    <name type="scientific">Usitatibacter rugosus</name>
    <dbReference type="NCBI Taxonomy" id="2732067"/>
    <lineage>
        <taxon>Bacteria</taxon>
        <taxon>Pseudomonadati</taxon>
        <taxon>Pseudomonadota</taxon>
        <taxon>Betaproteobacteria</taxon>
        <taxon>Nitrosomonadales</taxon>
        <taxon>Usitatibacteraceae</taxon>
        <taxon>Usitatibacter</taxon>
    </lineage>
</organism>
<dbReference type="Pfam" id="PF00551">
    <property type="entry name" value="Formyl_trans_N"/>
    <property type="match status" value="1"/>
</dbReference>
<dbReference type="GO" id="GO:0005829">
    <property type="term" value="C:cytosol"/>
    <property type="evidence" value="ECO:0007669"/>
    <property type="project" value="TreeGrafter"/>
</dbReference>
<feature type="domain" description="Formyl transferase N-terminal" evidence="1">
    <location>
        <begin position="26"/>
        <end position="175"/>
    </location>
</feature>
<reference evidence="3 4" key="1">
    <citation type="submission" date="2020-04" db="EMBL/GenBank/DDBJ databases">
        <title>Usitatibacter rugosus gen. nov., sp. nov. and Usitatibacter palustris sp. nov., novel members of Usitatibacteraceae fam. nov. within the order Nitrosomonadales isolated from soil.</title>
        <authorList>
            <person name="Huber K.J."/>
            <person name="Neumann-Schaal M."/>
            <person name="Geppert A."/>
            <person name="Luckner M."/>
            <person name="Wanner G."/>
            <person name="Overmann J."/>
        </authorList>
    </citation>
    <scope>NUCLEOTIDE SEQUENCE [LARGE SCALE GENOMIC DNA]</scope>
    <source>
        <strain evidence="3 4">0125_3</strain>
    </source>
</reference>